<dbReference type="PROSITE" id="PS00107">
    <property type="entry name" value="PROTEIN_KINASE_ATP"/>
    <property type="match status" value="1"/>
</dbReference>
<dbReference type="InterPro" id="IPR024171">
    <property type="entry name" value="SRK-like_kinase"/>
</dbReference>
<evidence type="ECO:0000256" key="3">
    <source>
        <dbReference type="ARBA" id="ARBA00022536"/>
    </source>
</evidence>
<dbReference type="Gene3D" id="3.30.200.20">
    <property type="entry name" value="Phosphorylase Kinase, domain 1"/>
    <property type="match status" value="1"/>
</dbReference>
<evidence type="ECO:0000256" key="7">
    <source>
        <dbReference type="ARBA" id="ARBA00022734"/>
    </source>
</evidence>
<dbReference type="InterPro" id="IPR001480">
    <property type="entry name" value="Bulb-type_lectin_dom"/>
</dbReference>
<keyword evidence="4 18" id="KW-0808">Transferase</keyword>
<dbReference type="SMART" id="SM00220">
    <property type="entry name" value="S_TKc"/>
    <property type="match status" value="1"/>
</dbReference>
<feature type="domain" description="Bulb-type lectin" evidence="23">
    <location>
        <begin position="26"/>
        <end position="144"/>
    </location>
</feature>
<feature type="transmembrane region" description="Helical" evidence="20">
    <location>
        <begin position="440"/>
        <end position="461"/>
    </location>
</feature>
<keyword evidence="3" id="KW-0245">EGF-like domain</keyword>
<feature type="binding site" evidence="19">
    <location>
        <position position="525"/>
    </location>
    <ligand>
        <name>ATP</name>
        <dbReference type="ChEBI" id="CHEBI:30616"/>
    </ligand>
</feature>
<dbReference type="FunFam" id="3.30.200.20:FF:000059">
    <property type="entry name" value="S-receptor-like serine/threonine-protein kinase"/>
    <property type="match status" value="1"/>
</dbReference>
<dbReference type="PROSITE" id="PS50927">
    <property type="entry name" value="BULB_LECTIN"/>
    <property type="match status" value="1"/>
</dbReference>
<comment type="catalytic activity">
    <reaction evidence="17 18">
        <text>L-seryl-[protein] + ATP = O-phospho-L-seryl-[protein] + ADP + H(+)</text>
        <dbReference type="Rhea" id="RHEA:17989"/>
        <dbReference type="Rhea" id="RHEA-COMP:9863"/>
        <dbReference type="Rhea" id="RHEA-COMP:11604"/>
        <dbReference type="ChEBI" id="CHEBI:15378"/>
        <dbReference type="ChEBI" id="CHEBI:29999"/>
        <dbReference type="ChEBI" id="CHEBI:30616"/>
        <dbReference type="ChEBI" id="CHEBI:83421"/>
        <dbReference type="ChEBI" id="CHEBI:456216"/>
        <dbReference type="EC" id="2.7.11.1"/>
    </reaction>
</comment>
<dbReference type="PIRSF" id="PIRSF000641">
    <property type="entry name" value="SRK"/>
    <property type="match status" value="1"/>
</dbReference>
<dbReference type="EC" id="2.7.11.1" evidence="18"/>
<feature type="signal peptide" evidence="21">
    <location>
        <begin position="1"/>
        <end position="22"/>
    </location>
</feature>
<evidence type="ECO:0000313" key="25">
    <source>
        <dbReference type="Proteomes" id="UP000243459"/>
    </source>
</evidence>
<evidence type="ECO:0000256" key="4">
    <source>
        <dbReference type="ARBA" id="ARBA00022679"/>
    </source>
</evidence>
<comment type="similarity">
    <text evidence="18">Belongs to the protein kinase superfamily. Ser/Thr protein kinase family.</text>
</comment>
<keyword evidence="10 18" id="KW-0067">ATP-binding</keyword>
<dbReference type="Pfam" id="PF07714">
    <property type="entry name" value="PK_Tyr_Ser-Thr"/>
    <property type="match status" value="1"/>
</dbReference>
<dbReference type="Gramene" id="ONK79721">
    <property type="protein sequence ID" value="ONK79721"/>
    <property type="gene ID" value="A4U43_C01F9380"/>
</dbReference>
<keyword evidence="9 18" id="KW-0418">Kinase</keyword>
<dbReference type="FunFam" id="2.90.10.10:FF:000013">
    <property type="entry name" value="G-type lectin S-receptor-like serine/threonine-protein kinase LECRK1"/>
    <property type="match status" value="1"/>
</dbReference>
<dbReference type="SUPFAM" id="SSF51110">
    <property type="entry name" value="alpha-D-mannose-specific plant lectins"/>
    <property type="match status" value="2"/>
</dbReference>
<evidence type="ECO:0000259" key="23">
    <source>
        <dbReference type="PROSITE" id="PS50927"/>
    </source>
</evidence>
<protein>
    <recommendedName>
        <fullName evidence="18">Receptor-like serine/threonine-protein kinase</fullName>
        <ecNumber evidence="18">2.7.11.1</ecNumber>
    </recommendedName>
</protein>
<accession>A0A5P1FSN2</accession>
<evidence type="ECO:0000256" key="9">
    <source>
        <dbReference type="ARBA" id="ARBA00022777"/>
    </source>
</evidence>
<dbReference type="InterPro" id="IPR036426">
    <property type="entry name" value="Bulb-type_lectin_dom_sf"/>
</dbReference>
<dbReference type="SUPFAM" id="SSF56112">
    <property type="entry name" value="Protein kinase-like (PK-like)"/>
    <property type="match status" value="1"/>
</dbReference>
<evidence type="ECO:0000256" key="10">
    <source>
        <dbReference type="ARBA" id="ARBA00022840"/>
    </source>
</evidence>
<evidence type="ECO:0000256" key="6">
    <source>
        <dbReference type="ARBA" id="ARBA00022729"/>
    </source>
</evidence>
<dbReference type="FunFam" id="1.10.510.10:FF:000237">
    <property type="entry name" value="G-type lectin S-receptor-like serine/threonine-protein kinase"/>
    <property type="match status" value="1"/>
</dbReference>
<dbReference type="GO" id="GO:0106310">
    <property type="term" value="F:protein serine kinase activity"/>
    <property type="evidence" value="ECO:0007669"/>
    <property type="project" value="RHEA"/>
</dbReference>
<evidence type="ECO:0000256" key="21">
    <source>
        <dbReference type="SAM" id="SignalP"/>
    </source>
</evidence>
<dbReference type="Gene3D" id="1.10.510.10">
    <property type="entry name" value="Transferase(Phosphotransferase) domain 1"/>
    <property type="match status" value="1"/>
</dbReference>
<dbReference type="PROSITE" id="PS50011">
    <property type="entry name" value="PROTEIN_KINASE_DOM"/>
    <property type="match status" value="1"/>
</dbReference>
<dbReference type="GO" id="GO:0004674">
    <property type="term" value="F:protein serine/threonine kinase activity"/>
    <property type="evidence" value="ECO:0007669"/>
    <property type="project" value="UniProtKB-KW"/>
</dbReference>
<dbReference type="AlphaFoldDB" id="A0A5P1FSN2"/>
<keyword evidence="25" id="KW-1185">Reference proteome</keyword>
<keyword evidence="14" id="KW-0675">Receptor</keyword>
<dbReference type="EMBL" id="CM007381">
    <property type="protein sequence ID" value="ONK79721.1"/>
    <property type="molecule type" value="Genomic_DNA"/>
</dbReference>
<comment type="catalytic activity">
    <reaction evidence="16 18">
        <text>L-threonyl-[protein] + ATP = O-phospho-L-threonyl-[protein] + ADP + H(+)</text>
        <dbReference type="Rhea" id="RHEA:46608"/>
        <dbReference type="Rhea" id="RHEA-COMP:11060"/>
        <dbReference type="Rhea" id="RHEA-COMP:11605"/>
        <dbReference type="ChEBI" id="CHEBI:15378"/>
        <dbReference type="ChEBI" id="CHEBI:30013"/>
        <dbReference type="ChEBI" id="CHEBI:30616"/>
        <dbReference type="ChEBI" id="CHEBI:61977"/>
        <dbReference type="ChEBI" id="CHEBI:456216"/>
        <dbReference type="EC" id="2.7.11.1"/>
    </reaction>
</comment>
<keyword evidence="5 20" id="KW-0812">Transmembrane</keyword>
<dbReference type="PANTHER" id="PTHR47976">
    <property type="entry name" value="G-TYPE LECTIN S-RECEPTOR-LIKE SERINE/THREONINE-PROTEIN KINASE SD2-5"/>
    <property type="match status" value="1"/>
</dbReference>
<dbReference type="InterPro" id="IPR008271">
    <property type="entry name" value="Ser/Thr_kinase_AS"/>
</dbReference>
<evidence type="ECO:0000256" key="16">
    <source>
        <dbReference type="ARBA" id="ARBA00047899"/>
    </source>
</evidence>
<dbReference type="Gene3D" id="2.90.10.10">
    <property type="entry name" value="Bulb-type lectin domain"/>
    <property type="match status" value="2"/>
</dbReference>
<dbReference type="Proteomes" id="UP000243459">
    <property type="component" value="Chromosome 1"/>
</dbReference>
<evidence type="ECO:0000256" key="2">
    <source>
        <dbReference type="ARBA" id="ARBA00022527"/>
    </source>
</evidence>
<evidence type="ECO:0000256" key="1">
    <source>
        <dbReference type="ARBA" id="ARBA00004479"/>
    </source>
</evidence>
<evidence type="ECO:0000256" key="15">
    <source>
        <dbReference type="ARBA" id="ARBA00023180"/>
    </source>
</evidence>
<evidence type="ECO:0000259" key="22">
    <source>
        <dbReference type="PROSITE" id="PS50011"/>
    </source>
</evidence>
<dbReference type="Pfam" id="PF01453">
    <property type="entry name" value="B_lectin"/>
    <property type="match status" value="1"/>
</dbReference>
<dbReference type="GO" id="GO:0030246">
    <property type="term" value="F:carbohydrate binding"/>
    <property type="evidence" value="ECO:0007669"/>
    <property type="project" value="UniProtKB-KW"/>
</dbReference>
<proteinExistence type="inferred from homology"/>
<comment type="subcellular location">
    <subcellularLocation>
        <location evidence="1">Membrane</location>
        <topology evidence="1">Single-pass type I membrane protein</topology>
    </subcellularLocation>
</comment>
<evidence type="ECO:0000256" key="13">
    <source>
        <dbReference type="ARBA" id="ARBA00023157"/>
    </source>
</evidence>
<dbReference type="PROSITE" id="PS00108">
    <property type="entry name" value="PROTEIN_KINASE_ST"/>
    <property type="match status" value="1"/>
</dbReference>
<dbReference type="CDD" id="cd14066">
    <property type="entry name" value="STKc_IRAK"/>
    <property type="match status" value="1"/>
</dbReference>
<dbReference type="InterPro" id="IPR051343">
    <property type="entry name" value="G-type_lectin_kinases/EP1-like"/>
</dbReference>
<evidence type="ECO:0000256" key="12">
    <source>
        <dbReference type="ARBA" id="ARBA00023136"/>
    </source>
</evidence>
<dbReference type="CDD" id="cd01098">
    <property type="entry name" value="PAN_AP_plant"/>
    <property type="match status" value="1"/>
</dbReference>
<sequence>MSSLFLRLLLFFLLSNFLSAQADTNITLGETLTPLTPPTSWLSPSGDFAFGFRPLESDPTQFLLAVFFNKVPNQTVVWTANGGKTTNYQSKAVFTQDGGLSLRDHAGNEIWNAGVNGAASAAMLDTGNLVLSSSSNSGTLWQTFDNPTDTILPGQTLNQGTSAYAKLTDDNYTQGRFMLKLQDDGNLVLVPRAYPSAFEYEAYWSTETSGSGINTLVFNSTGSLYLSYPNGSVSSVFSAPGLGYSGGGYYLRATVDTDGVFRLYAFPKNSLSTGRWGVKAFVPSDICESLFESRGSGACGFNSFCVLDADGRADCRCPPHYSFLDPDRIYKGCKADFISQSCDLGGETAFNFTEITNVDWPLADAEEFSPMGEADCTDNCLKDCFCSVAIYNNETCWKKKFPLSNGRGGSDVNRKAFIKFSTVSDPASLIKEKKEWKTPILVGSLVFGCSAVLVPLIAFVMHKRNMRALPRTSGAVIGPALCSFTYKELERATKGFNEEIGKGAFGTVYKGVLPSQPATHIAVKKLESLSQDAEKDFTNEVATIGLTYHKNLVRLLGFCKEGTHLLMVFELMSNGSLNRLLFRSDRPEWNQRVKIALGIAEGLAYLHDECRTQIIHCDIKPQNILLDDNFEARISDFGLAKLLRLDQTRTSTGIRGTIGYFAPEWFKNVAITAKVDVYSYGVMLLEIICCRRNFEWGPESQEKLTVIGWAKECYKNGRLDLLVAEDEEAKKDGTRLERLVMVAISCVQDEPWLRPSMKKVVQMLEGAISVSLPPNMCSILS</sequence>
<reference evidence="25" key="1">
    <citation type="journal article" date="2017" name="Nat. Commun.">
        <title>The asparagus genome sheds light on the origin and evolution of a young Y chromosome.</title>
        <authorList>
            <person name="Harkess A."/>
            <person name="Zhou J."/>
            <person name="Xu C."/>
            <person name="Bowers J.E."/>
            <person name="Van der Hulst R."/>
            <person name="Ayyampalayam S."/>
            <person name="Mercati F."/>
            <person name="Riccardi P."/>
            <person name="McKain M.R."/>
            <person name="Kakrana A."/>
            <person name="Tang H."/>
            <person name="Ray J."/>
            <person name="Groenendijk J."/>
            <person name="Arikit S."/>
            <person name="Mathioni S.M."/>
            <person name="Nakano M."/>
            <person name="Shan H."/>
            <person name="Telgmann-Rauber A."/>
            <person name="Kanno A."/>
            <person name="Yue Z."/>
            <person name="Chen H."/>
            <person name="Li W."/>
            <person name="Chen Y."/>
            <person name="Xu X."/>
            <person name="Zhang Y."/>
            <person name="Luo S."/>
            <person name="Chen H."/>
            <person name="Gao J."/>
            <person name="Mao Z."/>
            <person name="Pires J.C."/>
            <person name="Luo M."/>
            <person name="Kudrna D."/>
            <person name="Wing R.A."/>
            <person name="Meyers B.C."/>
            <person name="Yi K."/>
            <person name="Kong H."/>
            <person name="Lavrijsen P."/>
            <person name="Sunseri F."/>
            <person name="Falavigna A."/>
            <person name="Ye Y."/>
            <person name="Leebens-Mack J.H."/>
            <person name="Chen G."/>
        </authorList>
    </citation>
    <scope>NUCLEOTIDE SEQUENCE [LARGE SCALE GENOMIC DNA]</scope>
    <source>
        <strain evidence="25">cv. DH0086</strain>
    </source>
</reference>
<dbReference type="GO" id="GO:0016020">
    <property type="term" value="C:membrane"/>
    <property type="evidence" value="ECO:0007669"/>
    <property type="project" value="UniProtKB-SubCell"/>
</dbReference>
<evidence type="ECO:0000256" key="19">
    <source>
        <dbReference type="PROSITE-ProRule" id="PRU10141"/>
    </source>
</evidence>
<keyword evidence="12 20" id="KW-0472">Membrane</keyword>
<keyword evidence="15" id="KW-0325">Glycoprotein</keyword>
<keyword evidence="7" id="KW-0430">Lectin</keyword>
<evidence type="ECO:0000256" key="17">
    <source>
        <dbReference type="ARBA" id="ARBA00048679"/>
    </source>
</evidence>
<evidence type="ECO:0000256" key="8">
    <source>
        <dbReference type="ARBA" id="ARBA00022741"/>
    </source>
</evidence>
<dbReference type="SMART" id="SM00108">
    <property type="entry name" value="B_lectin"/>
    <property type="match status" value="1"/>
</dbReference>
<keyword evidence="13" id="KW-1015">Disulfide bond</keyword>
<feature type="chain" id="PRO_5024297829" description="Receptor-like serine/threonine-protein kinase" evidence="21">
    <location>
        <begin position="23"/>
        <end position="781"/>
    </location>
</feature>
<gene>
    <name evidence="24" type="ORF">A4U43_C01F9380</name>
</gene>
<evidence type="ECO:0000313" key="24">
    <source>
        <dbReference type="EMBL" id="ONK79721.1"/>
    </source>
</evidence>
<dbReference type="PANTHER" id="PTHR47976:SF108">
    <property type="entry name" value="G-TYPE LECTIN S-RECEPTOR-LIKE SERINE_THREONINE-PROTEIN KINASE LECRK1"/>
    <property type="match status" value="1"/>
</dbReference>
<keyword evidence="8 18" id="KW-0547">Nucleotide-binding</keyword>
<feature type="domain" description="Protein kinase" evidence="22">
    <location>
        <begin position="494"/>
        <end position="768"/>
    </location>
</feature>
<name>A0A5P1FSN2_ASPOF</name>
<keyword evidence="11 20" id="KW-1133">Transmembrane helix</keyword>
<evidence type="ECO:0000256" key="20">
    <source>
        <dbReference type="SAM" id="Phobius"/>
    </source>
</evidence>
<dbReference type="GO" id="GO:0005524">
    <property type="term" value="F:ATP binding"/>
    <property type="evidence" value="ECO:0007669"/>
    <property type="project" value="UniProtKB-UniRule"/>
</dbReference>
<organism evidence="24 25">
    <name type="scientific">Asparagus officinalis</name>
    <name type="common">Garden asparagus</name>
    <dbReference type="NCBI Taxonomy" id="4686"/>
    <lineage>
        <taxon>Eukaryota</taxon>
        <taxon>Viridiplantae</taxon>
        <taxon>Streptophyta</taxon>
        <taxon>Embryophyta</taxon>
        <taxon>Tracheophyta</taxon>
        <taxon>Spermatophyta</taxon>
        <taxon>Magnoliopsida</taxon>
        <taxon>Liliopsida</taxon>
        <taxon>Asparagales</taxon>
        <taxon>Asparagaceae</taxon>
        <taxon>Asparagoideae</taxon>
        <taxon>Asparagus</taxon>
    </lineage>
</organism>
<dbReference type="InterPro" id="IPR017441">
    <property type="entry name" value="Protein_kinase_ATP_BS"/>
</dbReference>
<keyword evidence="6 21" id="KW-0732">Signal</keyword>
<evidence type="ECO:0000256" key="18">
    <source>
        <dbReference type="PIRNR" id="PIRNR000641"/>
    </source>
</evidence>
<keyword evidence="2 18" id="KW-0723">Serine/threonine-protein kinase</keyword>
<evidence type="ECO:0000256" key="14">
    <source>
        <dbReference type="ARBA" id="ARBA00023170"/>
    </source>
</evidence>
<dbReference type="GO" id="GO:0051707">
    <property type="term" value="P:response to other organism"/>
    <property type="evidence" value="ECO:0007669"/>
    <property type="project" value="UniProtKB-ARBA"/>
</dbReference>
<dbReference type="InterPro" id="IPR001245">
    <property type="entry name" value="Ser-Thr/Tyr_kinase_cat_dom"/>
</dbReference>
<evidence type="ECO:0000256" key="11">
    <source>
        <dbReference type="ARBA" id="ARBA00022989"/>
    </source>
</evidence>
<dbReference type="FunFam" id="2.90.10.30:FF:000001">
    <property type="entry name" value="Serine/threonine-protein kinase"/>
    <property type="match status" value="1"/>
</dbReference>
<dbReference type="InterPro" id="IPR000719">
    <property type="entry name" value="Prot_kinase_dom"/>
</dbReference>
<dbReference type="OMA" id="EAQFEMT"/>
<dbReference type="InterPro" id="IPR011009">
    <property type="entry name" value="Kinase-like_dom_sf"/>
</dbReference>
<evidence type="ECO:0000256" key="5">
    <source>
        <dbReference type="ARBA" id="ARBA00022692"/>
    </source>
</evidence>